<feature type="domain" description="C2H2-type" evidence="3">
    <location>
        <begin position="237"/>
        <end position="258"/>
    </location>
</feature>
<keyword evidence="1" id="KW-0833">Ubl conjugation pathway</keyword>
<evidence type="ECO:0000313" key="4">
    <source>
        <dbReference type="EMBL" id="CAH2074416.1"/>
    </source>
</evidence>
<sequence length="668" mass="75999">MTSHAFNSYKKGKLLNALEIINESRSVQGNGFDYDFLEGVIFEDLGEETKVLQKKITYAMGSLECFSRIETTHKAKPLFKLAELIGSKMYYKKFSAMAEEGLKIISSVLSSQVLGNDNGVYTQLHKEKEELEMLIKTAKSRIADPETLVPCPVECKQEHIKGSKKQEEKRRENHEIVEDVRARWEISSVGTKRSYMKVSIADLRLYVREKFRKAGEDALEQVLAYAKKKQKWKVWICRTCPKKFTSCEECRSHLEQEHGAKLKLSSRVSEVWADKVSVGVWKPVDAEAAVEMMKKDVKAFEYQDGWCKEWPLAEDEERSEVLDGIRSLLVSFRKHKILSEGIRNRMIDAVVTFLGKLKVSKQTVTDCGLLGTPKSICFLEYGELNKILDLLRSIKCKRHDGIDLVCSAVESYCGGTRVKEKMDFDSSFSFLLLDKRLLQDSVDGRPFDEEGKISFIDPSLHCARASGSGDAFLSWLGVYSSGDGRFRFPRHVEAHNLDFWSAALRAFQFTCRTLGTKHAKKTQWLTYGAALNDAKELCATMNPQGRQQNVNATLLRTRCEESETGDLFLCAVADVLSKESNPKLGSPDLKAMREATHLWDSQVTESIARLESVVNNKVARMESRILLIENSRIDLLNSLTRLCGFDYRCYIHPPLKEHLLARLDRQFP</sequence>
<dbReference type="InterPro" id="IPR006865">
    <property type="entry name" value="DUF629"/>
</dbReference>
<evidence type="ECO:0000313" key="5">
    <source>
        <dbReference type="Proteomes" id="UP000836841"/>
    </source>
</evidence>
<organism evidence="4 5">
    <name type="scientific">Thlaspi arvense</name>
    <name type="common">Field penny-cress</name>
    <dbReference type="NCBI Taxonomy" id="13288"/>
    <lineage>
        <taxon>Eukaryota</taxon>
        <taxon>Viridiplantae</taxon>
        <taxon>Streptophyta</taxon>
        <taxon>Embryophyta</taxon>
        <taxon>Tracheophyta</taxon>
        <taxon>Spermatophyta</taxon>
        <taxon>Magnoliopsida</taxon>
        <taxon>eudicotyledons</taxon>
        <taxon>Gunneridae</taxon>
        <taxon>Pentapetalae</taxon>
        <taxon>rosids</taxon>
        <taxon>malvids</taxon>
        <taxon>Brassicales</taxon>
        <taxon>Brassicaceae</taxon>
        <taxon>Thlaspideae</taxon>
        <taxon>Thlaspi</taxon>
    </lineage>
</organism>
<accession>A0AAU9SWP1</accession>
<dbReference type="EMBL" id="OU466862">
    <property type="protein sequence ID" value="CAH2074416.1"/>
    <property type="molecule type" value="Genomic_DNA"/>
</dbReference>
<name>A0AAU9SWP1_THLAR</name>
<dbReference type="PANTHER" id="PTHR22975:SF20">
    <property type="entry name" value="UBIQUITIN CARBOXYL-TERMINAL HYDROLASE-RELATED PROTEIN-RELATED"/>
    <property type="match status" value="1"/>
</dbReference>
<dbReference type="GO" id="GO:0016787">
    <property type="term" value="F:hydrolase activity"/>
    <property type="evidence" value="ECO:0007669"/>
    <property type="project" value="UniProtKB-KW"/>
</dbReference>
<evidence type="ECO:0000256" key="2">
    <source>
        <dbReference type="ARBA" id="ARBA00022801"/>
    </source>
</evidence>
<gene>
    <name evidence="4" type="ORF">TAV2_LOCUS18703</name>
</gene>
<reference evidence="4 5" key="1">
    <citation type="submission" date="2022-03" db="EMBL/GenBank/DDBJ databases">
        <authorList>
            <person name="Nunn A."/>
            <person name="Chopra R."/>
            <person name="Nunn A."/>
            <person name="Contreras Garrido A."/>
        </authorList>
    </citation>
    <scope>NUCLEOTIDE SEQUENCE [LARGE SCALE GENOMIC DNA]</scope>
</reference>
<dbReference type="Pfam" id="PF04780">
    <property type="entry name" value="DUF629"/>
    <property type="match status" value="1"/>
</dbReference>
<dbReference type="PROSITE" id="PS00028">
    <property type="entry name" value="ZINC_FINGER_C2H2_1"/>
    <property type="match status" value="1"/>
</dbReference>
<dbReference type="PANTHER" id="PTHR22975">
    <property type="entry name" value="UBIQUITIN SPECIFIC PROTEINASE"/>
    <property type="match status" value="1"/>
</dbReference>
<evidence type="ECO:0000256" key="1">
    <source>
        <dbReference type="ARBA" id="ARBA00022786"/>
    </source>
</evidence>
<dbReference type="Pfam" id="PF04781">
    <property type="entry name" value="DUF627"/>
    <property type="match status" value="1"/>
</dbReference>
<proteinExistence type="predicted"/>
<dbReference type="AlphaFoldDB" id="A0AAU9SWP1"/>
<dbReference type="Proteomes" id="UP000836841">
    <property type="component" value="Chromosome 6"/>
</dbReference>
<protein>
    <recommendedName>
        <fullName evidence="3">C2H2-type domain-containing protein</fullName>
    </recommendedName>
</protein>
<keyword evidence="2" id="KW-0378">Hydrolase</keyword>
<dbReference type="InterPro" id="IPR013087">
    <property type="entry name" value="Znf_C2H2_type"/>
</dbReference>
<dbReference type="InterPro" id="IPR052398">
    <property type="entry name" value="Ubiquitin_hydrolase_53/54"/>
</dbReference>
<evidence type="ECO:0000259" key="3">
    <source>
        <dbReference type="PROSITE" id="PS00028"/>
    </source>
</evidence>
<keyword evidence="5" id="KW-1185">Reference proteome</keyword>
<dbReference type="InterPro" id="IPR006866">
    <property type="entry name" value="DUF627_N"/>
</dbReference>